<dbReference type="Gene3D" id="2.40.37.10">
    <property type="entry name" value="Lyase, Ornithine Decarboxylase, Chain A, domain 1"/>
    <property type="match status" value="1"/>
</dbReference>
<reference evidence="6" key="2">
    <citation type="submission" date="2022-06" db="UniProtKB">
        <authorList>
            <consortium name="EnsemblMetazoa"/>
        </authorList>
    </citation>
    <scope>IDENTIFICATION</scope>
    <source>
        <strain evidence="6">PS312</strain>
    </source>
</reference>
<evidence type="ECO:0000313" key="6">
    <source>
        <dbReference type="EnsemblMetazoa" id="PPA26398.1"/>
    </source>
</evidence>
<dbReference type="InterPro" id="IPR002433">
    <property type="entry name" value="Orn_de-COase"/>
</dbReference>
<accession>A0A8R1YJ88</accession>
<dbReference type="PRINTS" id="PR01179">
    <property type="entry name" value="ODADCRBXLASE"/>
</dbReference>
<dbReference type="SUPFAM" id="SSF51419">
    <property type="entry name" value="PLP-binding barrel"/>
    <property type="match status" value="1"/>
</dbReference>
<dbReference type="FunFam" id="3.20.20.10:FF:000008">
    <property type="entry name" value="Ornithine decarboxylase"/>
    <property type="match status" value="1"/>
</dbReference>
<evidence type="ECO:0000256" key="2">
    <source>
        <dbReference type="ARBA" id="ARBA00008872"/>
    </source>
</evidence>
<keyword evidence="3" id="KW-0663">Pyridoxal phosphate</keyword>
<dbReference type="InterPro" id="IPR022643">
    <property type="entry name" value="De-COase2_C"/>
</dbReference>
<dbReference type="GO" id="GO:0005737">
    <property type="term" value="C:cytoplasm"/>
    <property type="evidence" value="ECO:0000318"/>
    <property type="project" value="GO_Central"/>
</dbReference>
<dbReference type="Gene3D" id="3.20.20.10">
    <property type="entry name" value="Alanine racemase"/>
    <property type="match status" value="1"/>
</dbReference>
<dbReference type="SUPFAM" id="SSF50621">
    <property type="entry name" value="Alanine racemase C-terminal domain-like"/>
    <property type="match status" value="1"/>
</dbReference>
<keyword evidence="7" id="KW-1185">Reference proteome</keyword>
<gene>
    <name evidence="6" type="primary">WBGene00115952</name>
</gene>
<dbReference type="PANTHER" id="PTHR11482:SF6">
    <property type="entry name" value="ORNITHINE DECARBOXYLASE 1-RELATED"/>
    <property type="match status" value="1"/>
</dbReference>
<evidence type="ECO:0000256" key="1">
    <source>
        <dbReference type="ARBA" id="ARBA00001933"/>
    </source>
</evidence>
<evidence type="ECO:0000256" key="3">
    <source>
        <dbReference type="ARBA" id="ARBA00022898"/>
    </source>
</evidence>
<dbReference type="InterPro" id="IPR000183">
    <property type="entry name" value="Orn/DAP/Arg_de-COase"/>
</dbReference>
<keyword evidence="4" id="KW-0456">Lyase</keyword>
<dbReference type="Pfam" id="PF00278">
    <property type="entry name" value="Orn_DAP_Arg_deC"/>
    <property type="match status" value="1"/>
</dbReference>
<dbReference type="GO" id="GO:0033387">
    <property type="term" value="P:putrescine biosynthetic process from arginine, via ornithine"/>
    <property type="evidence" value="ECO:0000318"/>
    <property type="project" value="GO_Central"/>
</dbReference>
<evidence type="ECO:0000256" key="5">
    <source>
        <dbReference type="RuleBase" id="RU003737"/>
    </source>
</evidence>
<dbReference type="OrthoDB" id="5034579at2759"/>
<organism evidence="6 7">
    <name type="scientific">Pristionchus pacificus</name>
    <name type="common">Parasitic nematode worm</name>
    <dbReference type="NCBI Taxonomy" id="54126"/>
    <lineage>
        <taxon>Eukaryota</taxon>
        <taxon>Metazoa</taxon>
        <taxon>Ecdysozoa</taxon>
        <taxon>Nematoda</taxon>
        <taxon>Chromadorea</taxon>
        <taxon>Rhabditida</taxon>
        <taxon>Rhabditina</taxon>
        <taxon>Diplogasteromorpha</taxon>
        <taxon>Diplogasteroidea</taxon>
        <taxon>Neodiplogasteridae</taxon>
        <taxon>Pristionchus</taxon>
    </lineage>
</organism>
<dbReference type="PROSITE" id="PS00879">
    <property type="entry name" value="ODR_DC_2_2"/>
    <property type="match status" value="1"/>
</dbReference>
<dbReference type="PANTHER" id="PTHR11482">
    <property type="entry name" value="ARGININE/DIAMINOPIMELATE/ORNITHINE DECARBOXYLASE"/>
    <property type="match status" value="1"/>
</dbReference>
<dbReference type="CDD" id="cd00622">
    <property type="entry name" value="PLPDE_III_ODC"/>
    <property type="match status" value="1"/>
</dbReference>
<dbReference type="PRINTS" id="PR01182">
    <property type="entry name" value="ORNDCRBXLASE"/>
</dbReference>
<comment type="similarity">
    <text evidence="2 5">Belongs to the Orn/Lys/Arg decarboxylase class-II family.</text>
</comment>
<name>A0A2A6CPT4_PRIPA</name>
<evidence type="ECO:0000256" key="4">
    <source>
        <dbReference type="ARBA" id="ARBA00023239"/>
    </source>
</evidence>
<dbReference type="EnsemblMetazoa" id="PPA26398.1">
    <property type="protein sequence ID" value="PPA26398.1"/>
    <property type="gene ID" value="WBGene00115952"/>
</dbReference>
<dbReference type="Proteomes" id="UP000005239">
    <property type="component" value="Unassembled WGS sequence"/>
</dbReference>
<protein>
    <submittedName>
        <fullName evidence="6">Uncharacterized protein</fullName>
    </submittedName>
</protein>
<dbReference type="InterPro" id="IPR029066">
    <property type="entry name" value="PLP-binding_barrel"/>
</dbReference>
<accession>A0A2A6CPT4</accession>
<evidence type="ECO:0000313" key="7">
    <source>
        <dbReference type="Proteomes" id="UP000005239"/>
    </source>
</evidence>
<dbReference type="InterPro" id="IPR022644">
    <property type="entry name" value="De-COase2_N"/>
</dbReference>
<dbReference type="AlphaFoldDB" id="A0A2A6CPT4"/>
<dbReference type="Pfam" id="PF02784">
    <property type="entry name" value="Orn_Arg_deC_N"/>
    <property type="match status" value="1"/>
</dbReference>
<proteinExistence type="inferred from homology"/>
<dbReference type="GO" id="GO:0004586">
    <property type="term" value="F:ornithine decarboxylase activity"/>
    <property type="evidence" value="ECO:0000318"/>
    <property type="project" value="GO_Central"/>
</dbReference>
<comment type="cofactor">
    <cofactor evidence="1">
        <name>pyridoxal 5'-phosphate</name>
        <dbReference type="ChEBI" id="CHEBI:597326"/>
    </cofactor>
</comment>
<reference evidence="7" key="1">
    <citation type="journal article" date="2008" name="Nat. Genet.">
        <title>The Pristionchus pacificus genome provides a unique perspective on nematode lifestyle and parasitism.</title>
        <authorList>
            <person name="Dieterich C."/>
            <person name="Clifton S.W."/>
            <person name="Schuster L.N."/>
            <person name="Chinwalla A."/>
            <person name="Delehaunty K."/>
            <person name="Dinkelacker I."/>
            <person name="Fulton L."/>
            <person name="Fulton R."/>
            <person name="Godfrey J."/>
            <person name="Minx P."/>
            <person name="Mitreva M."/>
            <person name="Roeseler W."/>
            <person name="Tian H."/>
            <person name="Witte H."/>
            <person name="Yang S.P."/>
            <person name="Wilson R.K."/>
            <person name="Sommer R.J."/>
        </authorList>
    </citation>
    <scope>NUCLEOTIDE SEQUENCE [LARGE SCALE GENOMIC DNA]</scope>
    <source>
        <strain evidence="7">PS312</strain>
    </source>
</reference>
<dbReference type="InterPro" id="IPR009006">
    <property type="entry name" value="Ala_racemase/Decarboxylase_C"/>
</dbReference>
<sequence length="374" mass="40984">MTSFIPSLFSRMEFIGATKVAVSEQPVNALHLAKKIAEAKSLKVLRKGVAPDRIIHANPCKASALIEYANDNNTFLALCLFCQGVRMMTFDSAEELEKIAKHLANPELVLRIAVSDPTASCPQIGKYGADPAAIAPDLLMQALELGFSVAGVSFHVGSGCKDPSAYRVALKHARNLVDFGRKLGHVMKIVDVGGGFPGGDHHPSFEQMASIIRSVIDEYFPDNDVRFIAEPGRFFVDHPCTLVVNVIARKAVNVKHGETATTHMHYYVNDGVFGCFNCIVYDHVLKCGRPLFSRKTESFTSTIFGPSLDSIDRIEQNKVMRALDVGEWLIYEDMGAYTAAIATTFNGFARPTPVHVVSERIWKILGLAGNNNKN</sequence>
<dbReference type="InterPro" id="IPR022657">
    <property type="entry name" value="De-COase2_CS"/>
</dbReference>